<dbReference type="AlphaFoldDB" id="A0A5C6A5W5"/>
<name>A0A5C6A5W5_9BACT</name>
<evidence type="ECO:0000313" key="3">
    <source>
        <dbReference type="EMBL" id="TWT94755.1"/>
    </source>
</evidence>
<keyword evidence="1" id="KW-0175">Coiled coil</keyword>
<proteinExistence type="predicted"/>
<dbReference type="RefSeq" id="WP_146446309.1">
    <property type="nucleotide sequence ID" value="NZ_SJPR01000006.1"/>
</dbReference>
<evidence type="ECO:0000256" key="1">
    <source>
        <dbReference type="SAM" id="Coils"/>
    </source>
</evidence>
<reference evidence="3 4" key="1">
    <citation type="submission" date="2019-02" db="EMBL/GenBank/DDBJ databases">
        <title>Deep-cultivation of Planctomycetes and their phenomic and genomic characterization uncovers novel biology.</title>
        <authorList>
            <person name="Wiegand S."/>
            <person name="Jogler M."/>
            <person name="Boedeker C."/>
            <person name="Pinto D."/>
            <person name="Vollmers J."/>
            <person name="Rivas-Marin E."/>
            <person name="Kohn T."/>
            <person name="Peeters S.H."/>
            <person name="Heuer A."/>
            <person name="Rast P."/>
            <person name="Oberbeckmann S."/>
            <person name="Bunk B."/>
            <person name="Jeske O."/>
            <person name="Meyerdierks A."/>
            <person name="Storesund J.E."/>
            <person name="Kallscheuer N."/>
            <person name="Luecker S."/>
            <person name="Lage O.M."/>
            <person name="Pohl T."/>
            <person name="Merkel B.J."/>
            <person name="Hornburger P."/>
            <person name="Mueller R.-W."/>
            <person name="Bruemmer F."/>
            <person name="Labrenz M."/>
            <person name="Spormann A.M."/>
            <person name="Op Den Camp H."/>
            <person name="Overmann J."/>
            <person name="Amann R."/>
            <person name="Jetten M.S.M."/>
            <person name="Mascher T."/>
            <person name="Medema M.H."/>
            <person name="Devos D.P."/>
            <person name="Kaster A.-K."/>
            <person name="Ovreas L."/>
            <person name="Rohde M."/>
            <person name="Galperin M.Y."/>
            <person name="Jogler C."/>
        </authorList>
    </citation>
    <scope>NUCLEOTIDE SEQUENCE [LARGE SCALE GENOMIC DNA]</scope>
    <source>
        <strain evidence="3 4">Pla108</strain>
    </source>
</reference>
<organism evidence="3 4">
    <name type="scientific">Botrimarina colliarenosi</name>
    <dbReference type="NCBI Taxonomy" id="2528001"/>
    <lineage>
        <taxon>Bacteria</taxon>
        <taxon>Pseudomonadati</taxon>
        <taxon>Planctomycetota</taxon>
        <taxon>Planctomycetia</taxon>
        <taxon>Pirellulales</taxon>
        <taxon>Lacipirellulaceae</taxon>
        <taxon>Botrimarina</taxon>
    </lineage>
</organism>
<accession>A0A5C6A5W5</accession>
<keyword evidence="4" id="KW-1185">Reference proteome</keyword>
<dbReference type="EMBL" id="SJPR01000006">
    <property type="protein sequence ID" value="TWT94755.1"/>
    <property type="molecule type" value="Genomic_DNA"/>
</dbReference>
<sequence>MPAQVRSFDAIQLVRDELVKFGQKSTDGIEELAAEIRRVIDWVEHDRPAYWKLRVRKAHDAVTEAKANLHRCLMYPINDEQPSCAEERAALKKAEANLVHCREKQERVRGWARTLRHELHEYEGRIAKLRTLVELDTPRAVALLDRTILSLEKYVSGSMAASAPREADGPAAEETPPETEGETP</sequence>
<dbReference type="OrthoDB" id="277538at2"/>
<feature type="region of interest" description="Disordered" evidence="2">
    <location>
        <begin position="159"/>
        <end position="184"/>
    </location>
</feature>
<comment type="caution">
    <text evidence="3">The sequence shown here is derived from an EMBL/GenBank/DDBJ whole genome shotgun (WGS) entry which is preliminary data.</text>
</comment>
<dbReference type="Proteomes" id="UP000317421">
    <property type="component" value="Unassembled WGS sequence"/>
</dbReference>
<protein>
    <submittedName>
        <fullName evidence="3">Uncharacterized protein</fullName>
    </submittedName>
</protein>
<evidence type="ECO:0000313" key="4">
    <source>
        <dbReference type="Proteomes" id="UP000317421"/>
    </source>
</evidence>
<evidence type="ECO:0000256" key="2">
    <source>
        <dbReference type="SAM" id="MobiDB-lite"/>
    </source>
</evidence>
<feature type="coiled-coil region" evidence="1">
    <location>
        <begin position="84"/>
        <end position="132"/>
    </location>
</feature>
<gene>
    <name evidence="3" type="ORF">Pla108_36040</name>
</gene>
<feature type="compositionally biased region" description="Acidic residues" evidence="2">
    <location>
        <begin position="175"/>
        <end position="184"/>
    </location>
</feature>